<organism evidence="1 2">
    <name type="scientific">Pseudoalteromonas marina</name>
    <dbReference type="NCBI Taxonomy" id="267375"/>
    <lineage>
        <taxon>Bacteria</taxon>
        <taxon>Pseudomonadati</taxon>
        <taxon>Pseudomonadota</taxon>
        <taxon>Gammaproteobacteria</taxon>
        <taxon>Alteromonadales</taxon>
        <taxon>Pseudoalteromonadaceae</taxon>
        <taxon>Pseudoalteromonas</taxon>
    </lineage>
</organism>
<reference evidence="1" key="1">
    <citation type="submission" date="2023-07" db="EMBL/GenBank/DDBJ databases">
        <title>Genome content predicts the carbon catabolic preferences of heterotrophic bacteria.</title>
        <authorList>
            <person name="Gralka M."/>
        </authorList>
    </citation>
    <scope>NUCLEOTIDE SEQUENCE</scope>
    <source>
        <strain evidence="1">4G09</strain>
    </source>
</reference>
<accession>A0ABT9FJS0</accession>
<name>A0ABT9FJS0_9GAMM</name>
<comment type="caution">
    <text evidence="1">The sequence shown here is derived from an EMBL/GenBank/DDBJ whole genome shotgun (WGS) entry which is preliminary data.</text>
</comment>
<keyword evidence="2" id="KW-1185">Reference proteome</keyword>
<proteinExistence type="predicted"/>
<protein>
    <submittedName>
        <fullName evidence="1">Uncharacterized protein</fullName>
    </submittedName>
</protein>
<evidence type="ECO:0000313" key="1">
    <source>
        <dbReference type="EMBL" id="MDP2567017.1"/>
    </source>
</evidence>
<gene>
    <name evidence="1" type="ORF">Q8W34_20475</name>
</gene>
<dbReference type="EMBL" id="JAUYVT010000031">
    <property type="protein sequence ID" value="MDP2567017.1"/>
    <property type="molecule type" value="Genomic_DNA"/>
</dbReference>
<dbReference type="RefSeq" id="WP_039037915.1">
    <property type="nucleotide sequence ID" value="NZ_CP023558.1"/>
</dbReference>
<dbReference type="Proteomes" id="UP001177212">
    <property type="component" value="Unassembled WGS sequence"/>
</dbReference>
<sequence>MDFSAEELNFISDLFKPEDQEVKPNHKLTLQSSVPAGIAHLLSNASLTLLAKVAHYQLWFPLDLKIDPSGVINPTLSAPEVIDTKGTQRSWRWSQLNIKSEGFYIESISSTGIFLKPLKDNSRLGNMKNVQFTLPNEECISIDIEPIRQNKSGMAAKITRIITGKEQLRTYLFEEHKRQYSALYENGQLVNEIR</sequence>
<evidence type="ECO:0000313" key="2">
    <source>
        <dbReference type="Proteomes" id="UP001177212"/>
    </source>
</evidence>